<comment type="cofactor">
    <cofactor evidence="17">
        <name>Ca(2+)</name>
        <dbReference type="ChEBI" id="CHEBI:29108"/>
    </cofactor>
    <text evidence="17">Binds 1 Ca(2+) ion per monomer. In the dimeric form the Ca(2+) is bound by different amino acids with binding of each Ca(2+) shared with ligands coming from each monomer. The Ca(2+) ion may have a role in catalysis.</text>
</comment>
<keyword evidence="8 17" id="KW-0732">Signal</keyword>
<dbReference type="PANTHER" id="PTHR40457">
    <property type="entry name" value="PHOSPHOLIPASE A1"/>
    <property type="match status" value="1"/>
</dbReference>
<keyword evidence="5" id="KW-1134">Transmembrane beta strand</keyword>
<evidence type="ECO:0000256" key="10">
    <source>
        <dbReference type="ARBA" id="ARBA00022837"/>
    </source>
</evidence>
<evidence type="ECO:0000256" key="7">
    <source>
        <dbReference type="ARBA" id="ARBA00022723"/>
    </source>
</evidence>
<feature type="signal peptide" evidence="17">
    <location>
        <begin position="1"/>
        <end position="19"/>
    </location>
</feature>
<evidence type="ECO:0000256" key="5">
    <source>
        <dbReference type="ARBA" id="ARBA00022452"/>
    </source>
</evidence>
<dbReference type="EC" id="3.1.1.4" evidence="17"/>
<feature type="active site" description="Nucleophile" evidence="15">
    <location>
        <position position="212"/>
    </location>
</feature>
<proteinExistence type="inferred from homology"/>
<feature type="binding site" description="in dimeric form" evidence="16">
    <location>
        <position position="220"/>
    </location>
    <ligand>
        <name>Ca(2+)</name>
        <dbReference type="ChEBI" id="CHEBI:29108"/>
        <label>1</label>
    </ligand>
</feature>
<evidence type="ECO:0000313" key="18">
    <source>
        <dbReference type="EMBL" id="AAZ46833.1"/>
    </source>
</evidence>
<keyword evidence="9 17" id="KW-0378">Hydrolase</keyword>
<comment type="subunit">
    <text evidence="4 17">Homodimer; dimerization is reversible, and the dimeric form is the active one.</text>
</comment>
<dbReference type="PRINTS" id="PR01486">
    <property type="entry name" value="PHPHLIPASEA1"/>
</dbReference>
<evidence type="ECO:0000256" key="1">
    <source>
        <dbReference type="ARBA" id="ARBA00000111"/>
    </source>
</evidence>
<feature type="chain" id="PRO_5019615050" description="Phospholipase A1" evidence="17">
    <location>
        <begin position="20"/>
        <end position="343"/>
    </location>
</feature>
<evidence type="ECO:0000256" key="11">
    <source>
        <dbReference type="ARBA" id="ARBA00022963"/>
    </source>
</evidence>
<dbReference type="PANTHER" id="PTHR40457:SF1">
    <property type="entry name" value="PHOSPHOLIPASE A1"/>
    <property type="match status" value="1"/>
</dbReference>
<dbReference type="STRING" id="159087.Daro_2090"/>
<comment type="catalytic activity">
    <reaction evidence="1 17">
        <text>a 1,2-diacyl-sn-glycero-3-phosphocholine + H2O = a 2-acyl-sn-glycero-3-phosphocholine + a fatty acid + H(+)</text>
        <dbReference type="Rhea" id="RHEA:18689"/>
        <dbReference type="ChEBI" id="CHEBI:15377"/>
        <dbReference type="ChEBI" id="CHEBI:15378"/>
        <dbReference type="ChEBI" id="CHEBI:28868"/>
        <dbReference type="ChEBI" id="CHEBI:57643"/>
        <dbReference type="ChEBI" id="CHEBI:57875"/>
        <dbReference type="EC" id="3.1.1.32"/>
    </reaction>
</comment>
<name>Q47E98_DECAR</name>
<evidence type="ECO:0000256" key="9">
    <source>
        <dbReference type="ARBA" id="ARBA00022801"/>
    </source>
</evidence>
<dbReference type="CDD" id="cd00541">
    <property type="entry name" value="OMPLA"/>
    <property type="match status" value="1"/>
</dbReference>
<dbReference type="InterPro" id="IPR003187">
    <property type="entry name" value="PLipase_A1"/>
</dbReference>
<evidence type="ECO:0000256" key="3">
    <source>
        <dbReference type="ARBA" id="ARBA00010525"/>
    </source>
</evidence>
<dbReference type="HOGENOM" id="CLU_045813_0_0_4"/>
<accession>Q47E98</accession>
<dbReference type="GO" id="GO:0004623">
    <property type="term" value="F:phospholipase A2 activity"/>
    <property type="evidence" value="ECO:0007669"/>
    <property type="project" value="UniProtKB-EC"/>
</dbReference>
<evidence type="ECO:0000256" key="17">
    <source>
        <dbReference type="RuleBase" id="RU366027"/>
    </source>
</evidence>
<keyword evidence="12 17" id="KW-0443">Lipid metabolism</keyword>
<evidence type="ECO:0000256" key="14">
    <source>
        <dbReference type="ARBA" id="ARBA00023237"/>
    </source>
</evidence>
<dbReference type="GO" id="GO:0046872">
    <property type="term" value="F:metal ion binding"/>
    <property type="evidence" value="ECO:0007669"/>
    <property type="project" value="UniProtKB-KW"/>
</dbReference>
<keyword evidence="7 16" id="KW-0479">Metal-binding</keyword>
<dbReference type="AlphaFoldDB" id="Q47E98"/>
<dbReference type="GO" id="GO:0009279">
    <property type="term" value="C:cell outer membrane"/>
    <property type="evidence" value="ECO:0007669"/>
    <property type="project" value="UniProtKB-SubCell"/>
</dbReference>
<keyword evidence="11 17" id="KW-0442">Lipid degradation</keyword>
<dbReference type="Gene3D" id="2.40.230.10">
    <property type="entry name" value="Phospholipase A1"/>
    <property type="match status" value="1"/>
</dbReference>
<evidence type="ECO:0000256" key="2">
    <source>
        <dbReference type="ARBA" id="ARBA00001604"/>
    </source>
</evidence>
<dbReference type="Pfam" id="PF02253">
    <property type="entry name" value="PLA1"/>
    <property type="match status" value="1"/>
</dbReference>
<feature type="binding site" description="in dimeric form" evidence="16">
    <location>
        <position position="254"/>
    </location>
    <ligand>
        <name>Ca(2+)</name>
        <dbReference type="ChEBI" id="CHEBI:29108"/>
        <label>1</label>
    </ligand>
</feature>
<sequence>MNKKMVVLALAFLPRLVMSAEPLAGCAAEADDRLRLACYDNAYKRLKAGSETVSDAQVDAQVATSNSQRESSVMSKTWELGPTDKRNTFVVRTYLPNFLLPLHYTSNINRTPHSPTQQAGAANSGYRSIEAKLQISLRAKVVEDLLLPGADLWAAYTQRSLWQLWDAGDSSPFRSTDYQPEMIYVVPVPEKFGKLPLGWNLRMLQLGFAHQSNGQSDPLSRSWNRVTMGAGFEHGDFTLQIRGNQRISLQGKDDNPDLADYIGRGEVNMAWLPGTSTLGLTWRTNMKSASRGSLQLDWTYPVFANQPTGLRWYAQLFHGYGETLLDYNQRQTSLGLGLTLFQF</sequence>
<comment type="similarity">
    <text evidence="3 17">Belongs to the phospholipase A1 family.</text>
</comment>
<dbReference type="InterPro" id="IPR036541">
    <property type="entry name" value="PLipase_A1_sf"/>
</dbReference>
<keyword evidence="10 16" id="KW-0106">Calcium</keyword>
<dbReference type="EMBL" id="CP000089">
    <property type="protein sequence ID" value="AAZ46833.1"/>
    <property type="molecule type" value="Genomic_DNA"/>
</dbReference>
<keyword evidence="13" id="KW-0472">Membrane</keyword>
<organism evidence="18">
    <name type="scientific">Dechloromonas aromatica (strain RCB)</name>
    <dbReference type="NCBI Taxonomy" id="159087"/>
    <lineage>
        <taxon>Bacteria</taxon>
        <taxon>Pseudomonadati</taxon>
        <taxon>Pseudomonadota</taxon>
        <taxon>Betaproteobacteria</taxon>
        <taxon>Rhodocyclales</taxon>
        <taxon>Azonexaceae</taxon>
        <taxon>Dechloromonas</taxon>
    </lineage>
</organism>
<evidence type="ECO:0000256" key="8">
    <source>
        <dbReference type="ARBA" id="ARBA00022729"/>
    </source>
</evidence>
<evidence type="ECO:0000256" key="13">
    <source>
        <dbReference type="ARBA" id="ARBA00023136"/>
    </source>
</evidence>
<evidence type="ECO:0000256" key="4">
    <source>
        <dbReference type="ARBA" id="ARBA00011702"/>
    </source>
</evidence>
<gene>
    <name evidence="18" type="ordered locus">Daro_2090</name>
</gene>
<protein>
    <recommendedName>
        <fullName evidence="17">Phospholipase A1</fullName>
        <ecNumber evidence="17">3.1.1.32</ecNumber>
        <ecNumber evidence="17">3.1.1.4</ecNumber>
    </recommendedName>
    <alternativeName>
        <fullName evidence="17">Phosphatidylcholine 1-acylhydrolase</fullName>
    </alternativeName>
</protein>
<dbReference type="EC" id="3.1.1.32" evidence="17"/>
<dbReference type="KEGG" id="dar:Daro_2090"/>
<keyword evidence="6" id="KW-0812">Transmembrane</keyword>
<keyword evidence="14 17" id="KW-0998">Cell outer membrane</keyword>
<evidence type="ECO:0000256" key="15">
    <source>
        <dbReference type="PIRSR" id="PIRSR603187-1"/>
    </source>
</evidence>
<dbReference type="eggNOG" id="COG2829">
    <property type="taxonomic scope" value="Bacteria"/>
</dbReference>
<evidence type="ECO:0000256" key="6">
    <source>
        <dbReference type="ARBA" id="ARBA00022692"/>
    </source>
</evidence>
<dbReference type="SUPFAM" id="SSF56931">
    <property type="entry name" value="Outer membrane phospholipase A (OMPLA)"/>
    <property type="match status" value="1"/>
</dbReference>
<feature type="active site" description="Proton acceptor" evidence="15">
    <location>
        <position position="210"/>
    </location>
</feature>
<dbReference type="GO" id="GO:0008970">
    <property type="term" value="F:phospholipase A1 activity"/>
    <property type="evidence" value="ECO:0007669"/>
    <property type="project" value="UniProtKB-EC"/>
</dbReference>
<comment type="catalytic activity">
    <reaction evidence="2 17">
        <text>a 1,2-diacyl-sn-glycero-3-phosphocholine + H2O = a 1-acyl-sn-glycero-3-phosphocholine + a fatty acid + H(+)</text>
        <dbReference type="Rhea" id="RHEA:15801"/>
        <dbReference type="ChEBI" id="CHEBI:15377"/>
        <dbReference type="ChEBI" id="CHEBI:15378"/>
        <dbReference type="ChEBI" id="CHEBI:28868"/>
        <dbReference type="ChEBI" id="CHEBI:57643"/>
        <dbReference type="ChEBI" id="CHEBI:58168"/>
        <dbReference type="EC" id="3.1.1.4"/>
    </reaction>
</comment>
<dbReference type="OrthoDB" id="188433at2"/>
<comment type="subcellular location">
    <subcellularLocation>
        <location evidence="17">Cell outer membrane</location>
        <topology evidence="17">Multi-pass membrane protein</topology>
    </subcellularLocation>
    <text evidence="17">One of the very few enzymes located there.</text>
</comment>
<dbReference type="GO" id="GO:0016042">
    <property type="term" value="P:lipid catabolic process"/>
    <property type="evidence" value="ECO:0007669"/>
    <property type="project" value="UniProtKB-KW"/>
</dbReference>
<reference evidence="18" key="1">
    <citation type="submission" date="2005-08" db="EMBL/GenBank/DDBJ databases">
        <title>Complete sequence of Dechloromonas aromatica RCB.</title>
        <authorList>
            <person name="Salinero K.K."/>
            <person name="Copeland A."/>
            <person name="Lucas S."/>
            <person name="Lapidus A."/>
            <person name="Barry K."/>
            <person name="Detter J.C."/>
            <person name="Glavina T."/>
            <person name="Hammon N."/>
            <person name="Israni S."/>
            <person name="Pitluck S."/>
            <person name="Di Bartolo G."/>
            <person name="Trong S."/>
            <person name="Schmutz J."/>
            <person name="Larimer F."/>
            <person name="Land M."/>
            <person name="Ivanova N."/>
            <person name="Richardson P."/>
        </authorList>
    </citation>
    <scope>NUCLEOTIDE SEQUENCE</scope>
    <source>
        <strain evidence="18">RCB</strain>
    </source>
</reference>
<feature type="binding site" description="in dimeric form" evidence="16">
    <location>
        <position position="170"/>
    </location>
    <ligand>
        <name>Ca(2+)</name>
        <dbReference type="ChEBI" id="CHEBI:29108"/>
        <label>1</label>
    </ligand>
</feature>
<evidence type="ECO:0000256" key="16">
    <source>
        <dbReference type="PIRSR" id="PIRSR603187-2"/>
    </source>
</evidence>
<evidence type="ECO:0000256" key="12">
    <source>
        <dbReference type="ARBA" id="ARBA00023098"/>
    </source>
</evidence>
<comment type="function">
    <text evidence="17">Hydrolysis of phosphatidylcholine with phospholipase A2 (EC 3.1.1.4) and phospholipase A1 (EC 3.1.1.32) activities.</text>
</comment>